<evidence type="ECO:0000259" key="13">
    <source>
        <dbReference type="Pfam" id="PF00593"/>
    </source>
</evidence>
<keyword evidence="7 10" id="KW-0472">Membrane</keyword>
<evidence type="ECO:0000256" key="12">
    <source>
        <dbReference type="SAM" id="SignalP"/>
    </source>
</evidence>
<dbReference type="AlphaFoldDB" id="A0A3A8EPV9"/>
<dbReference type="InterPro" id="IPR036942">
    <property type="entry name" value="Beta-barrel_TonB_sf"/>
</dbReference>
<comment type="subcellular location">
    <subcellularLocation>
        <location evidence="1 10">Cell outer membrane</location>
        <topology evidence="1 10">Multi-pass membrane protein</topology>
    </subcellularLocation>
</comment>
<dbReference type="SUPFAM" id="SSF56935">
    <property type="entry name" value="Porins"/>
    <property type="match status" value="1"/>
</dbReference>
<keyword evidence="4 10" id="KW-1134">Transmembrane beta strand</keyword>
<dbReference type="Gene3D" id="2.40.170.20">
    <property type="entry name" value="TonB-dependent receptor, beta-barrel domain"/>
    <property type="match status" value="1"/>
</dbReference>
<evidence type="ECO:0000256" key="8">
    <source>
        <dbReference type="ARBA" id="ARBA00023170"/>
    </source>
</evidence>
<gene>
    <name evidence="15" type="ORF">D7V21_01140</name>
</gene>
<reference evidence="15 16" key="1">
    <citation type="submission" date="2018-09" db="EMBL/GenBank/DDBJ databases">
        <title>The draft genome of Acinetobacter spp. strains.</title>
        <authorList>
            <person name="Qin J."/>
            <person name="Feng Y."/>
            <person name="Zong Z."/>
        </authorList>
    </citation>
    <scope>NUCLEOTIDE SEQUENCE [LARGE SCALE GENOMIC DNA]</scope>
    <source>
        <strain evidence="15 16">WCHAc060096</strain>
    </source>
</reference>
<evidence type="ECO:0000256" key="11">
    <source>
        <dbReference type="RuleBase" id="RU003357"/>
    </source>
</evidence>
<dbReference type="Pfam" id="PF07715">
    <property type="entry name" value="Plug"/>
    <property type="match status" value="1"/>
</dbReference>
<evidence type="ECO:0000313" key="16">
    <source>
        <dbReference type="Proteomes" id="UP000269001"/>
    </source>
</evidence>
<evidence type="ECO:0000256" key="10">
    <source>
        <dbReference type="PROSITE-ProRule" id="PRU01360"/>
    </source>
</evidence>
<evidence type="ECO:0000259" key="14">
    <source>
        <dbReference type="Pfam" id="PF07715"/>
    </source>
</evidence>
<accession>A0A3A8EPV9</accession>
<feature type="domain" description="TonB-dependent receptor-like beta-barrel" evidence="13">
    <location>
        <begin position="232"/>
        <end position="669"/>
    </location>
</feature>
<dbReference type="GO" id="GO:0038023">
    <property type="term" value="F:signaling receptor activity"/>
    <property type="evidence" value="ECO:0007669"/>
    <property type="project" value="InterPro"/>
</dbReference>
<feature type="domain" description="TonB-dependent receptor plug" evidence="14">
    <location>
        <begin position="57"/>
        <end position="160"/>
    </location>
</feature>
<dbReference type="Gene3D" id="2.170.130.10">
    <property type="entry name" value="TonB-dependent receptor, plug domain"/>
    <property type="match status" value="1"/>
</dbReference>
<keyword evidence="6 11" id="KW-0798">TonB box</keyword>
<dbReference type="NCBIfam" id="TIGR01783">
    <property type="entry name" value="TonB-siderophor"/>
    <property type="match status" value="1"/>
</dbReference>
<name>A0A3A8EPV9_9GAMM</name>
<feature type="chain" id="PRO_5017262718" evidence="12">
    <location>
        <begin position="24"/>
        <end position="700"/>
    </location>
</feature>
<keyword evidence="3 10" id="KW-0813">Transport</keyword>
<keyword evidence="16" id="KW-1185">Reference proteome</keyword>
<sequence length="700" mass="79640">MQHKYRLLSSFIGFSFVSGLSWADSPNNVLSTITLQADQNQEDEKTSSAASKFAHDVLDIPFSRSYLSQDILKQQDSQRIEDAIHLVSGVFAQNNYGGGFWDNYSFRGFATDPNLGAASIRNGLSLNRGLSAPRDMVNIESLDFLKGPAAALYGRGEMGGLLNITTKKPQWQPQGQLNLRANTEQQYRGSFEYTAPLNDQLAYRLAIAHEDNQSFRDEVNSERWFFSPQLSWKISDQTQLDFDSEITHQKGTFDRGISAYKGQILMSPKTFTGEPDDGDMKLNDQFYQLRLTHELNDEWKLNSAVSYKQGLMKGFSTEPKSFESDGETLNRQRRYRAYFTKDLLAQAELLGQVNTDWARHEILISTEAGQLTSDQYQLRCDYKYSGTRYCANQINVYHPQYGVYLPNMGLQTNTREQQDYFALNLQDQMFFDDQWSLLVGTRFDQVKQSLDNYKANSSTDKTFHQASPRAGINYKWNEQLSFYTNYGRSFAMNSGTDVNGQVFAPEKGESYEIGSKYQFNDTSLLSLALFHMKKRNVLTTNPSDTNYQYAAGEALSRGIEVDLQSQLTDQLHLMANYAYTDAQIHKDTTIAKGTSLNNIPRHSGNLALDYVLLQQAIKKAGIGANVQYVGKRNGTQSTGFELPDYTLVNLNAYYEPNSQLRYQFNINNVFDKTYYVESYSDLWIQPGDPLNASLSVQWTF</sequence>
<keyword evidence="5 10" id="KW-0812">Transmembrane</keyword>
<evidence type="ECO:0000256" key="6">
    <source>
        <dbReference type="ARBA" id="ARBA00023077"/>
    </source>
</evidence>
<dbReference type="PROSITE" id="PS52016">
    <property type="entry name" value="TONB_DEPENDENT_REC_3"/>
    <property type="match status" value="1"/>
</dbReference>
<dbReference type="InterPro" id="IPR010105">
    <property type="entry name" value="TonB_sidphr_rcpt"/>
</dbReference>
<evidence type="ECO:0000256" key="5">
    <source>
        <dbReference type="ARBA" id="ARBA00022692"/>
    </source>
</evidence>
<evidence type="ECO:0000256" key="1">
    <source>
        <dbReference type="ARBA" id="ARBA00004571"/>
    </source>
</evidence>
<dbReference type="Proteomes" id="UP000269001">
    <property type="component" value="Unassembled WGS sequence"/>
</dbReference>
<evidence type="ECO:0000256" key="3">
    <source>
        <dbReference type="ARBA" id="ARBA00022448"/>
    </source>
</evidence>
<evidence type="ECO:0000256" key="9">
    <source>
        <dbReference type="ARBA" id="ARBA00023237"/>
    </source>
</evidence>
<dbReference type="InterPro" id="IPR037066">
    <property type="entry name" value="Plug_dom_sf"/>
</dbReference>
<dbReference type="EMBL" id="RAXU01000001">
    <property type="protein sequence ID" value="RKG36228.1"/>
    <property type="molecule type" value="Genomic_DNA"/>
</dbReference>
<comment type="similarity">
    <text evidence="2 10 11">Belongs to the TonB-dependent receptor family.</text>
</comment>
<dbReference type="InterPro" id="IPR012910">
    <property type="entry name" value="Plug_dom"/>
</dbReference>
<dbReference type="PANTHER" id="PTHR32552">
    <property type="entry name" value="FERRICHROME IRON RECEPTOR-RELATED"/>
    <property type="match status" value="1"/>
</dbReference>
<evidence type="ECO:0000256" key="4">
    <source>
        <dbReference type="ARBA" id="ARBA00022452"/>
    </source>
</evidence>
<dbReference type="CDD" id="cd01347">
    <property type="entry name" value="ligand_gated_channel"/>
    <property type="match status" value="1"/>
</dbReference>
<evidence type="ECO:0000256" key="2">
    <source>
        <dbReference type="ARBA" id="ARBA00009810"/>
    </source>
</evidence>
<dbReference type="Pfam" id="PF00593">
    <property type="entry name" value="TonB_dep_Rec_b-barrel"/>
    <property type="match status" value="1"/>
</dbReference>
<keyword evidence="9 10" id="KW-0998">Cell outer membrane</keyword>
<dbReference type="InterPro" id="IPR039426">
    <property type="entry name" value="TonB-dep_rcpt-like"/>
</dbReference>
<comment type="caution">
    <text evidence="15">The sequence shown here is derived from an EMBL/GenBank/DDBJ whole genome shotgun (WGS) entry which is preliminary data.</text>
</comment>
<proteinExistence type="inferred from homology"/>
<dbReference type="RefSeq" id="WP_120368698.1">
    <property type="nucleotide sequence ID" value="NZ_RAXU01000001.1"/>
</dbReference>
<evidence type="ECO:0000256" key="7">
    <source>
        <dbReference type="ARBA" id="ARBA00023136"/>
    </source>
</evidence>
<feature type="signal peptide" evidence="12">
    <location>
        <begin position="1"/>
        <end position="23"/>
    </location>
</feature>
<protein>
    <submittedName>
        <fullName evidence="15">TonB-dependent siderophore receptor</fullName>
    </submittedName>
</protein>
<dbReference type="GO" id="GO:0015891">
    <property type="term" value="P:siderophore transport"/>
    <property type="evidence" value="ECO:0007669"/>
    <property type="project" value="InterPro"/>
</dbReference>
<dbReference type="GO" id="GO:0009279">
    <property type="term" value="C:cell outer membrane"/>
    <property type="evidence" value="ECO:0007669"/>
    <property type="project" value="UniProtKB-SubCell"/>
</dbReference>
<dbReference type="GO" id="GO:0015344">
    <property type="term" value="F:siderophore uptake transmembrane transporter activity"/>
    <property type="evidence" value="ECO:0007669"/>
    <property type="project" value="TreeGrafter"/>
</dbReference>
<organism evidence="15 16">
    <name type="scientific">Acinetobacter guerrae</name>
    <dbReference type="NCBI Taxonomy" id="1843371"/>
    <lineage>
        <taxon>Bacteria</taxon>
        <taxon>Pseudomonadati</taxon>
        <taxon>Pseudomonadota</taxon>
        <taxon>Gammaproteobacteria</taxon>
        <taxon>Moraxellales</taxon>
        <taxon>Moraxellaceae</taxon>
        <taxon>Acinetobacter</taxon>
    </lineage>
</organism>
<keyword evidence="12" id="KW-0732">Signal</keyword>
<keyword evidence="8 15" id="KW-0675">Receptor</keyword>
<dbReference type="PANTHER" id="PTHR32552:SF90">
    <property type="entry name" value="METAL-PSEUDOPALINE RECEPTOR CNTO"/>
    <property type="match status" value="1"/>
</dbReference>
<dbReference type="FunFam" id="2.40.170.20:FF:000005">
    <property type="entry name" value="TonB-dependent siderophore receptor"/>
    <property type="match status" value="1"/>
</dbReference>
<dbReference type="InterPro" id="IPR000531">
    <property type="entry name" value="Beta-barrel_TonB"/>
</dbReference>
<evidence type="ECO:0000313" key="15">
    <source>
        <dbReference type="EMBL" id="RKG36228.1"/>
    </source>
</evidence>